<protein>
    <submittedName>
        <fullName evidence="3">Uncharacterized protein</fullName>
    </submittedName>
</protein>
<proteinExistence type="predicted"/>
<dbReference type="Proteomes" id="UP000193317">
    <property type="component" value="Unassembled WGS sequence"/>
</dbReference>
<feature type="signal peptide" evidence="2">
    <location>
        <begin position="1"/>
        <end position="31"/>
    </location>
</feature>
<evidence type="ECO:0000313" key="3">
    <source>
        <dbReference type="EMBL" id="ORX17708.1"/>
    </source>
</evidence>
<feature type="region of interest" description="Disordered" evidence="1">
    <location>
        <begin position="34"/>
        <end position="55"/>
    </location>
</feature>
<evidence type="ECO:0000256" key="2">
    <source>
        <dbReference type="SAM" id="SignalP"/>
    </source>
</evidence>
<accession>A0A1X2FHB5</accession>
<dbReference type="EMBL" id="LQPW01000009">
    <property type="protein sequence ID" value="ORX17708.1"/>
    <property type="molecule type" value="Genomic_DNA"/>
</dbReference>
<dbReference type="RefSeq" id="WP_085668967.1">
    <property type="nucleotide sequence ID" value="NZ_JACKRU010000086.1"/>
</dbReference>
<feature type="chain" id="PRO_5012485097" evidence="2">
    <location>
        <begin position="32"/>
        <end position="89"/>
    </location>
</feature>
<dbReference type="AlphaFoldDB" id="A0A1X2FHB5"/>
<evidence type="ECO:0000313" key="4">
    <source>
        <dbReference type="Proteomes" id="UP000193317"/>
    </source>
</evidence>
<dbReference type="OrthoDB" id="4748547at2"/>
<comment type="caution">
    <text evidence="3">The sequence shown here is derived from an EMBL/GenBank/DDBJ whole genome shotgun (WGS) entry which is preliminary data.</text>
</comment>
<sequence length="89" mass="8885">MPKIRTLSAGVLCAAGISLAGMLAGPAVASAAPGQPFAGPAAGPGAGAMHAAGAPMRPVPPADHPIYHYTDDLTHPVWSVTHPFWALVP</sequence>
<evidence type="ECO:0000256" key="1">
    <source>
        <dbReference type="SAM" id="MobiDB-lite"/>
    </source>
</evidence>
<gene>
    <name evidence="3" type="ORF">AWC27_17765</name>
</gene>
<name>A0A1X2FHB5_MYCSZ</name>
<organism evidence="3 4">
    <name type="scientific">Mycobacterium szulgai</name>
    <dbReference type="NCBI Taxonomy" id="1787"/>
    <lineage>
        <taxon>Bacteria</taxon>
        <taxon>Bacillati</taxon>
        <taxon>Actinomycetota</taxon>
        <taxon>Actinomycetes</taxon>
        <taxon>Mycobacteriales</taxon>
        <taxon>Mycobacteriaceae</taxon>
        <taxon>Mycobacterium</taxon>
    </lineage>
</organism>
<keyword evidence="2" id="KW-0732">Signal</keyword>
<reference evidence="3 4" key="1">
    <citation type="submission" date="2016-01" db="EMBL/GenBank/DDBJ databases">
        <title>The new phylogeny of the genus Mycobacterium.</title>
        <authorList>
            <person name="Tarcisio F."/>
            <person name="Conor M."/>
            <person name="Antonella G."/>
            <person name="Elisabetta G."/>
            <person name="Giulia F.S."/>
            <person name="Sara T."/>
            <person name="Anna F."/>
            <person name="Clotilde B."/>
            <person name="Roberto B."/>
            <person name="Veronica D.S."/>
            <person name="Fabio R."/>
            <person name="Monica P."/>
            <person name="Olivier J."/>
            <person name="Enrico T."/>
            <person name="Nicola S."/>
        </authorList>
    </citation>
    <scope>NUCLEOTIDE SEQUENCE [LARGE SCALE GENOMIC DNA]</scope>
    <source>
        <strain evidence="3 4">DSM 44166</strain>
    </source>
</reference>
<keyword evidence="4" id="KW-1185">Reference proteome</keyword>